<evidence type="ECO:0000256" key="2">
    <source>
        <dbReference type="ARBA" id="ARBA00023125"/>
    </source>
</evidence>
<dbReference type="InterPro" id="IPR011991">
    <property type="entry name" value="ArsR-like_HTH"/>
</dbReference>
<evidence type="ECO:0000313" key="6">
    <source>
        <dbReference type="Proteomes" id="UP000249577"/>
    </source>
</evidence>
<keyword evidence="3" id="KW-0804">Transcription</keyword>
<proteinExistence type="predicted"/>
<reference evidence="5 6" key="1">
    <citation type="submission" date="2017-08" db="EMBL/GenBank/DDBJ databases">
        <title>Infants hospitalized years apart are colonized by the same room-sourced microbial strains.</title>
        <authorList>
            <person name="Brooks B."/>
            <person name="Olm M.R."/>
            <person name="Firek B.A."/>
            <person name="Baker R."/>
            <person name="Thomas B.C."/>
            <person name="Morowitz M.J."/>
            <person name="Banfield J.F."/>
        </authorList>
    </citation>
    <scope>NUCLEOTIDE SEQUENCE [LARGE SCALE GENOMIC DNA]</scope>
    <source>
        <strain evidence="5">S2_005_003_R2_43</strain>
    </source>
</reference>
<dbReference type="AlphaFoldDB" id="A0A2W5KJH1"/>
<dbReference type="PROSITE" id="PS50987">
    <property type="entry name" value="HTH_ARSR_2"/>
    <property type="match status" value="1"/>
</dbReference>
<dbReference type="PANTHER" id="PTHR33154:SF33">
    <property type="entry name" value="TRANSCRIPTIONAL REPRESSOR SDPR"/>
    <property type="match status" value="1"/>
</dbReference>
<dbReference type="EMBL" id="QFPN01000003">
    <property type="protein sequence ID" value="PZQ17151.1"/>
    <property type="molecule type" value="Genomic_DNA"/>
</dbReference>
<dbReference type="Gene3D" id="1.10.10.10">
    <property type="entry name" value="Winged helix-like DNA-binding domain superfamily/Winged helix DNA-binding domain"/>
    <property type="match status" value="1"/>
</dbReference>
<sequence length="97" mass="10651">MTTPETPSLTDRQFERIARALAEPRRVQILKEIGSSEAPTPCAALNEAQSITPATLSHHIKELETAGLIEIARQGRCASLTLKRDVLSAYLARLQDI</sequence>
<dbReference type="GO" id="GO:0003677">
    <property type="term" value="F:DNA binding"/>
    <property type="evidence" value="ECO:0007669"/>
    <property type="project" value="UniProtKB-KW"/>
</dbReference>
<name>A0A2W5KJH1_ANCNO</name>
<dbReference type="SUPFAM" id="SSF46785">
    <property type="entry name" value="Winged helix' DNA-binding domain"/>
    <property type="match status" value="1"/>
</dbReference>
<organism evidence="5 6">
    <name type="scientific">Ancylobacter novellus</name>
    <name type="common">Thiobacillus novellus</name>
    <dbReference type="NCBI Taxonomy" id="921"/>
    <lineage>
        <taxon>Bacteria</taxon>
        <taxon>Pseudomonadati</taxon>
        <taxon>Pseudomonadota</taxon>
        <taxon>Alphaproteobacteria</taxon>
        <taxon>Hyphomicrobiales</taxon>
        <taxon>Xanthobacteraceae</taxon>
        <taxon>Ancylobacter</taxon>
    </lineage>
</organism>
<dbReference type="InterPro" id="IPR036390">
    <property type="entry name" value="WH_DNA-bd_sf"/>
</dbReference>
<dbReference type="Pfam" id="PF12840">
    <property type="entry name" value="HTH_20"/>
    <property type="match status" value="1"/>
</dbReference>
<evidence type="ECO:0000313" key="5">
    <source>
        <dbReference type="EMBL" id="PZQ17151.1"/>
    </source>
</evidence>
<keyword evidence="2" id="KW-0238">DNA-binding</keyword>
<feature type="domain" description="HTH arsR-type" evidence="4">
    <location>
        <begin position="6"/>
        <end position="97"/>
    </location>
</feature>
<dbReference type="GO" id="GO:0003700">
    <property type="term" value="F:DNA-binding transcription factor activity"/>
    <property type="evidence" value="ECO:0007669"/>
    <property type="project" value="InterPro"/>
</dbReference>
<evidence type="ECO:0000256" key="3">
    <source>
        <dbReference type="ARBA" id="ARBA00023163"/>
    </source>
</evidence>
<dbReference type="InterPro" id="IPR001845">
    <property type="entry name" value="HTH_ArsR_DNA-bd_dom"/>
</dbReference>
<dbReference type="SMART" id="SM00418">
    <property type="entry name" value="HTH_ARSR"/>
    <property type="match status" value="1"/>
</dbReference>
<evidence type="ECO:0000256" key="1">
    <source>
        <dbReference type="ARBA" id="ARBA00023015"/>
    </source>
</evidence>
<keyword evidence="1" id="KW-0805">Transcription regulation</keyword>
<dbReference type="Proteomes" id="UP000249577">
    <property type="component" value="Unassembled WGS sequence"/>
</dbReference>
<accession>A0A2W5KJH1</accession>
<dbReference type="CDD" id="cd00090">
    <property type="entry name" value="HTH_ARSR"/>
    <property type="match status" value="1"/>
</dbReference>
<comment type="caution">
    <text evidence="5">The sequence shown here is derived from an EMBL/GenBank/DDBJ whole genome shotgun (WGS) entry which is preliminary data.</text>
</comment>
<dbReference type="PRINTS" id="PR00778">
    <property type="entry name" value="HTHARSR"/>
</dbReference>
<dbReference type="InterPro" id="IPR051081">
    <property type="entry name" value="HTH_MetalResp_TranReg"/>
</dbReference>
<evidence type="ECO:0000259" key="4">
    <source>
        <dbReference type="PROSITE" id="PS50987"/>
    </source>
</evidence>
<dbReference type="InterPro" id="IPR036388">
    <property type="entry name" value="WH-like_DNA-bd_sf"/>
</dbReference>
<dbReference type="PANTHER" id="PTHR33154">
    <property type="entry name" value="TRANSCRIPTIONAL REGULATOR, ARSR FAMILY"/>
    <property type="match status" value="1"/>
</dbReference>
<gene>
    <name evidence="5" type="ORF">DI565_07205</name>
</gene>
<protein>
    <submittedName>
        <fullName evidence="5">ArsR family transcriptional regulator</fullName>
    </submittedName>
</protein>